<comment type="caution">
    <text evidence="5">The sequence shown here is derived from an EMBL/GenBank/DDBJ whole genome shotgun (WGS) entry which is preliminary data.</text>
</comment>
<evidence type="ECO:0000313" key="5">
    <source>
        <dbReference type="EMBL" id="KAK9201527.1"/>
    </source>
</evidence>
<dbReference type="GO" id="GO:0016020">
    <property type="term" value="C:membrane"/>
    <property type="evidence" value="ECO:0007669"/>
    <property type="project" value="InterPro"/>
</dbReference>
<feature type="transmembrane region" description="Helical" evidence="4">
    <location>
        <begin position="104"/>
        <end position="124"/>
    </location>
</feature>
<reference evidence="5 6" key="1">
    <citation type="submission" date="2024-05" db="EMBL/GenBank/DDBJ databases">
        <title>Haplotype-resolved chromosome-level genome assembly of Huyou (Citrus changshanensis).</title>
        <authorList>
            <person name="Miao C."/>
            <person name="Chen W."/>
            <person name="Wu Y."/>
            <person name="Wang L."/>
            <person name="Zhao S."/>
            <person name="Grierson D."/>
            <person name="Xu C."/>
            <person name="Chen K."/>
        </authorList>
    </citation>
    <scope>NUCLEOTIDE SEQUENCE [LARGE SCALE GENOMIC DNA]</scope>
    <source>
        <strain evidence="5">01-14</strain>
        <tissue evidence="5">Leaf</tissue>
    </source>
</reference>
<feature type="transmembrane region" description="Helical" evidence="4">
    <location>
        <begin position="34"/>
        <end position="52"/>
    </location>
</feature>
<keyword evidence="3 4" id="KW-0472">Membrane</keyword>
<evidence type="ECO:0000256" key="1">
    <source>
        <dbReference type="ARBA" id="ARBA00022692"/>
    </source>
</evidence>
<dbReference type="InterPro" id="IPR030184">
    <property type="entry name" value="WAT1-related"/>
</dbReference>
<dbReference type="EMBL" id="JBCGBO010000005">
    <property type="protein sequence ID" value="KAK9201527.1"/>
    <property type="molecule type" value="Genomic_DNA"/>
</dbReference>
<evidence type="ECO:0000313" key="6">
    <source>
        <dbReference type="Proteomes" id="UP001428341"/>
    </source>
</evidence>
<proteinExistence type="predicted"/>
<feature type="transmembrane region" description="Helical" evidence="4">
    <location>
        <begin position="72"/>
        <end position="92"/>
    </location>
</feature>
<evidence type="ECO:0000256" key="3">
    <source>
        <dbReference type="ARBA" id="ARBA00023136"/>
    </source>
</evidence>
<dbReference type="GO" id="GO:0022857">
    <property type="term" value="F:transmembrane transporter activity"/>
    <property type="evidence" value="ECO:0007669"/>
    <property type="project" value="InterPro"/>
</dbReference>
<dbReference type="PANTHER" id="PTHR31218">
    <property type="entry name" value="WAT1-RELATED PROTEIN"/>
    <property type="match status" value="1"/>
</dbReference>
<sequence>MAIVMCAVKKICVASVYFLTEASFNQGLNPHIYVTYRHAAGSLVMFPFAYFLERVSLTLNLYFASMRYVSPTFMTAIINTIPCTTFIIAVILRLEIVGVRSPRGIAKIVGTLTSLVGVIVIAFYKGPAVASLKGAPIHLGTNSVLENWLKGSILTLASRMLWSSFYITQGAVSSCLNVFIPLWCIEQKGPVFVTIFNPLITVIVAIAAYFLVGEKLYTGW</sequence>
<keyword evidence="6" id="KW-1185">Reference proteome</keyword>
<keyword evidence="1 4" id="KW-0812">Transmembrane</keyword>
<dbReference type="Proteomes" id="UP001428341">
    <property type="component" value="Unassembled WGS sequence"/>
</dbReference>
<feature type="transmembrane region" description="Helical" evidence="4">
    <location>
        <begin position="191"/>
        <end position="212"/>
    </location>
</feature>
<dbReference type="AlphaFoldDB" id="A0AAP0MBK5"/>
<accession>A0AAP0MBK5</accession>
<feature type="transmembrane region" description="Helical" evidence="4">
    <location>
        <begin position="164"/>
        <end position="184"/>
    </location>
</feature>
<organism evidence="5 6">
    <name type="scientific">Citrus x changshan-huyou</name>
    <dbReference type="NCBI Taxonomy" id="2935761"/>
    <lineage>
        <taxon>Eukaryota</taxon>
        <taxon>Viridiplantae</taxon>
        <taxon>Streptophyta</taxon>
        <taxon>Embryophyta</taxon>
        <taxon>Tracheophyta</taxon>
        <taxon>Spermatophyta</taxon>
        <taxon>Magnoliopsida</taxon>
        <taxon>eudicotyledons</taxon>
        <taxon>Gunneridae</taxon>
        <taxon>Pentapetalae</taxon>
        <taxon>rosids</taxon>
        <taxon>malvids</taxon>
        <taxon>Sapindales</taxon>
        <taxon>Rutaceae</taxon>
        <taxon>Aurantioideae</taxon>
        <taxon>Citrus</taxon>
    </lineage>
</organism>
<protein>
    <recommendedName>
        <fullName evidence="7">WAT1-related protein</fullName>
    </recommendedName>
</protein>
<evidence type="ECO:0008006" key="7">
    <source>
        <dbReference type="Google" id="ProtNLM"/>
    </source>
</evidence>
<gene>
    <name evidence="5" type="ORF">WN944_016731</name>
</gene>
<evidence type="ECO:0000256" key="4">
    <source>
        <dbReference type="SAM" id="Phobius"/>
    </source>
</evidence>
<keyword evidence="2 4" id="KW-1133">Transmembrane helix</keyword>
<evidence type="ECO:0000256" key="2">
    <source>
        <dbReference type="ARBA" id="ARBA00022989"/>
    </source>
</evidence>
<name>A0AAP0MBK5_9ROSI</name>